<dbReference type="AlphaFoldDB" id="A0A517E034"/>
<accession>A0A517E034</accession>
<dbReference type="PANTHER" id="PTHR30026">
    <property type="entry name" value="OUTER MEMBRANE PROTEIN TOLC"/>
    <property type="match status" value="1"/>
</dbReference>
<evidence type="ECO:0000313" key="10">
    <source>
        <dbReference type="Proteomes" id="UP000320776"/>
    </source>
</evidence>
<evidence type="ECO:0000256" key="6">
    <source>
        <dbReference type="ARBA" id="ARBA00023136"/>
    </source>
</evidence>
<dbReference type="KEGG" id="sted:SPTER_44260"/>
<keyword evidence="10" id="KW-1185">Reference proteome</keyword>
<dbReference type="InterPro" id="IPR003423">
    <property type="entry name" value="OMP_efflux"/>
</dbReference>
<dbReference type="PANTHER" id="PTHR30026:SF20">
    <property type="entry name" value="OUTER MEMBRANE PROTEIN TOLC"/>
    <property type="match status" value="1"/>
</dbReference>
<dbReference type="RefSeq" id="WP_144352301.1">
    <property type="nucleotide sequence ID" value="NZ_CP036259.1"/>
</dbReference>
<evidence type="ECO:0000256" key="4">
    <source>
        <dbReference type="ARBA" id="ARBA00022452"/>
    </source>
</evidence>
<dbReference type="GO" id="GO:0015288">
    <property type="term" value="F:porin activity"/>
    <property type="evidence" value="ECO:0007669"/>
    <property type="project" value="TreeGrafter"/>
</dbReference>
<dbReference type="Gene3D" id="1.20.1600.10">
    <property type="entry name" value="Outer membrane efflux proteins (OEP)"/>
    <property type="match status" value="1"/>
</dbReference>
<evidence type="ECO:0000256" key="3">
    <source>
        <dbReference type="ARBA" id="ARBA00022448"/>
    </source>
</evidence>
<keyword evidence="4" id="KW-1134">Transmembrane beta strand</keyword>
<dbReference type="OrthoDB" id="1674454at2"/>
<sequence>MTAKGARTINIRQTILQAGFVLICCCLPLQSYATSPVRLTLPDSIRMAITSSHEVKIAELEARKVDLELKKNKARYLPTVSMTHTQTQVAEKPKPEYGNYVTVRLPLYDGGRTKDRVAQSKTTVIGLTDYLDHAKQQVAVNVFLDYYDALAAQERKVLTEQAVHQLTHYLDAVRRQTADGDRSRTEADLARFRQYDTLLRQQEQRQAFGKLNHLLHLPPDQELILAETPAQPVPGRLDEAIDLALNHRQDLAQTRRNLQVATLGTKVAAKESRPTVYLYFVMYDLGMPEQYWYSSLYVTGDLFDGGQTRLKTRQSDLNAAIAAEQMQQKIETIRWETTKAFECWQQSGRNLAVAEQPVTRAEEAYAAVAERYRAGQSNIETVLGAHADLITAKTNHLNARYDHYKNQVRLLHATGTLPTFSQATDMAP</sequence>
<dbReference type="GO" id="GO:0015562">
    <property type="term" value="F:efflux transmembrane transporter activity"/>
    <property type="evidence" value="ECO:0007669"/>
    <property type="project" value="InterPro"/>
</dbReference>
<evidence type="ECO:0000313" key="9">
    <source>
        <dbReference type="EMBL" id="QDR82973.1"/>
    </source>
</evidence>
<evidence type="ECO:0000256" key="7">
    <source>
        <dbReference type="ARBA" id="ARBA00023237"/>
    </source>
</evidence>
<dbReference type="GO" id="GO:1990281">
    <property type="term" value="C:efflux pump complex"/>
    <property type="evidence" value="ECO:0007669"/>
    <property type="project" value="TreeGrafter"/>
</dbReference>
<dbReference type="GO" id="GO:0009279">
    <property type="term" value="C:cell outer membrane"/>
    <property type="evidence" value="ECO:0007669"/>
    <property type="project" value="UniProtKB-SubCell"/>
</dbReference>
<comment type="similarity">
    <text evidence="2">Belongs to the outer membrane factor (OMF) (TC 1.B.17) family.</text>
</comment>
<evidence type="ECO:0000256" key="2">
    <source>
        <dbReference type="ARBA" id="ARBA00007613"/>
    </source>
</evidence>
<dbReference type="InterPro" id="IPR051906">
    <property type="entry name" value="TolC-like"/>
</dbReference>
<dbReference type="SUPFAM" id="SSF56954">
    <property type="entry name" value="Outer membrane efflux proteins (OEP)"/>
    <property type="match status" value="1"/>
</dbReference>
<dbReference type="Pfam" id="PF02321">
    <property type="entry name" value="OEP"/>
    <property type="match status" value="2"/>
</dbReference>
<gene>
    <name evidence="9" type="ORF">SPTER_44260</name>
</gene>
<evidence type="ECO:0000256" key="5">
    <source>
        <dbReference type="ARBA" id="ARBA00022692"/>
    </source>
</evidence>
<dbReference type="Proteomes" id="UP000320776">
    <property type="component" value="Chromosome"/>
</dbReference>
<comment type="subcellular location">
    <subcellularLocation>
        <location evidence="1">Cell outer membrane</location>
    </subcellularLocation>
</comment>
<proteinExistence type="inferred from homology"/>
<feature type="coiled-coil region" evidence="8">
    <location>
        <begin position="50"/>
        <end position="77"/>
    </location>
</feature>
<evidence type="ECO:0000256" key="8">
    <source>
        <dbReference type="SAM" id="Coils"/>
    </source>
</evidence>
<dbReference type="EMBL" id="CP036259">
    <property type="protein sequence ID" value="QDR82973.1"/>
    <property type="molecule type" value="Genomic_DNA"/>
</dbReference>
<protein>
    <submittedName>
        <fullName evidence="9">Type I secretion outer membrane protein, TolC family</fullName>
    </submittedName>
</protein>
<keyword evidence="8" id="KW-0175">Coiled coil</keyword>
<keyword evidence="3" id="KW-0813">Transport</keyword>
<keyword evidence="6" id="KW-0472">Membrane</keyword>
<reference evidence="9 10" key="1">
    <citation type="submission" date="2019-02" db="EMBL/GenBank/DDBJ databases">
        <title>Closed genome of Sporomusa termitida DSM 4440.</title>
        <authorList>
            <person name="Poehlein A."/>
            <person name="Daniel R."/>
        </authorList>
    </citation>
    <scope>NUCLEOTIDE SEQUENCE [LARGE SCALE GENOMIC DNA]</scope>
    <source>
        <strain evidence="9 10">DSM 4440</strain>
    </source>
</reference>
<keyword evidence="7" id="KW-0998">Cell outer membrane</keyword>
<name>A0A517E034_9FIRM</name>
<organism evidence="9 10">
    <name type="scientific">Sporomusa termitida</name>
    <dbReference type="NCBI Taxonomy" id="2377"/>
    <lineage>
        <taxon>Bacteria</taxon>
        <taxon>Bacillati</taxon>
        <taxon>Bacillota</taxon>
        <taxon>Negativicutes</taxon>
        <taxon>Selenomonadales</taxon>
        <taxon>Sporomusaceae</taxon>
        <taxon>Sporomusa</taxon>
    </lineage>
</organism>
<evidence type="ECO:0000256" key="1">
    <source>
        <dbReference type="ARBA" id="ARBA00004442"/>
    </source>
</evidence>
<keyword evidence="5" id="KW-0812">Transmembrane</keyword>